<keyword evidence="2" id="KW-1185">Reference proteome</keyword>
<organism evidence="1 2">
    <name type="scientific">Teladorsagia circumcincta</name>
    <name type="common">Brown stomach worm</name>
    <name type="synonym">Ostertagia circumcincta</name>
    <dbReference type="NCBI Taxonomy" id="45464"/>
    <lineage>
        <taxon>Eukaryota</taxon>
        <taxon>Metazoa</taxon>
        <taxon>Ecdysozoa</taxon>
        <taxon>Nematoda</taxon>
        <taxon>Chromadorea</taxon>
        <taxon>Rhabditida</taxon>
        <taxon>Rhabditina</taxon>
        <taxon>Rhabditomorpha</taxon>
        <taxon>Strongyloidea</taxon>
        <taxon>Trichostrongylidae</taxon>
        <taxon>Teladorsagia</taxon>
    </lineage>
</organism>
<dbReference type="GO" id="GO:0003676">
    <property type="term" value="F:nucleic acid binding"/>
    <property type="evidence" value="ECO:0007669"/>
    <property type="project" value="InterPro"/>
</dbReference>
<dbReference type="Gene3D" id="3.30.420.10">
    <property type="entry name" value="Ribonuclease H-like superfamily/Ribonuclease H"/>
    <property type="match status" value="1"/>
</dbReference>
<sequence>MKAQNLAKLPYFKEFQYDVFKRFGKDSRTPGLPESENTQGQRERLLVSSTETLFGLHVVVRLSLQPTSAAKHRPTRVQTYRTRYHPRHRLPTVKSGSIAVTVHGSFSGEEFGPFHHIKGDMDFKIYINNMEAVN</sequence>
<protein>
    <submittedName>
        <fullName evidence="1">Uncharacterized protein</fullName>
    </submittedName>
</protein>
<accession>A0A2G9TPB3</accession>
<dbReference type="EMBL" id="KZ357048">
    <property type="protein sequence ID" value="PIO59738.1"/>
    <property type="molecule type" value="Genomic_DNA"/>
</dbReference>
<proteinExistence type="predicted"/>
<dbReference type="OrthoDB" id="4843387at2759"/>
<name>A0A2G9TPB3_TELCI</name>
<evidence type="ECO:0000313" key="1">
    <source>
        <dbReference type="EMBL" id="PIO59738.1"/>
    </source>
</evidence>
<reference evidence="1 2" key="1">
    <citation type="submission" date="2015-09" db="EMBL/GenBank/DDBJ databases">
        <title>Draft genome of the parasitic nematode Teladorsagia circumcincta isolate WARC Sus (inbred).</title>
        <authorList>
            <person name="Mitreva M."/>
        </authorList>
    </citation>
    <scope>NUCLEOTIDE SEQUENCE [LARGE SCALE GENOMIC DNA]</scope>
    <source>
        <strain evidence="1 2">S</strain>
    </source>
</reference>
<dbReference type="AlphaFoldDB" id="A0A2G9TPB3"/>
<dbReference type="Proteomes" id="UP000230423">
    <property type="component" value="Unassembled WGS sequence"/>
</dbReference>
<gene>
    <name evidence="1" type="ORF">TELCIR_18789</name>
</gene>
<evidence type="ECO:0000313" key="2">
    <source>
        <dbReference type="Proteomes" id="UP000230423"/>
    </source>
</evidence>
<dbReference type="InterPro" id="IPR036397">
    <property type="entry name" value="RNaseH_sf"/>
</dbReference>